<dbReference type="Pfam" id="PF00536">
    <property type="entry name" value="SAM_1"/>
    <property type="match status" value="1"/>
</dbReference>
<comment type="catalytic activity">
    <reaction evidence="9">
        <text>L-seryl-[protein] + ATP = O-phospho-L-seryl-[protein] + ADP + H(+)</text>
        <dbReference type="Rhea" id="RHEA:17989"/>
        <dbReference type="Rhea" id="RHEA-COMP:9863"/>
        <dbReference type="Rhea" id="RHEA-COMP:11604"/>
        <dbReference type="ChEBI" id="CHEBI:15378"/>
        <dbReference type="ChEBI" id="CHEBI:29999"/>
        <dbReference type="ChEBI" id="CHEBI:30616"/>
        <dbReference type="ChEBI" id="CHEBI:83421"/>
        <dbReference type="ChEBI" id="CHEBI:456216"/>
        <dbReference type="EC" id="2.7.11.25"/>
    </reaction>
</comment>
<dbReference type="Proteomes" id="UP001211065">
    <property type="component" value="Unassembled WGS sequence"/>
</dbReference>
<dbReference type="SMART" id="SM00454">
    <property type="entry name" value="SAM"/>
    <property type="match status" value="1"/>
</dbReference>
<dbReference type="InterPro" id="IPR000719">
    <property type="entry name" value="Prot_kinase_dom"/>
</dbReference>
<evidence type="ECO:0000256" key="8">
    <source>
        <dbReference type="ARBA" id="ARBA00047559"/>
    </source>
</evidence>
<evidence type="ECO:0000256" key="10">
    <source>
        <dbReference type="PROSITE-ProRule" id="PRU10141"/>
    </source>
</evidence>
<evidence type="ECO:0000256" key="9">
    <source>
        <dbReference type="ARBA" id="ARBA00048329"/>
    </source>
</evidence>
<dbReference type="Gene3D" id="3.10.20.90">
    <property type="entry name" value="Phosphatidylinositol 3-kinase Catalytic Subunit, Chain A, domain 1"/>
    <property type="match status" value="1"/>
</dbReference>
<feature type="compositionally biased region" description="Basic residues" evidence="11">
    <location>
        <begin position="552"/>
        <end position="568"/>
    </location>
</feature>
<comment type="caution">
    <text evidence="14">The sequence shown here is derived from an EMBL/GenBank/DDBJ whole genome shotgun (WGS) entry which is preliminary data.</text>
</comment>
<dbReference type="FunFam" id="3.30.200.20:FF:000387">
    <property type="entry name" value="Serine/threonine-protein kinase STE11"/>
    <property type="match status" value="1"/>
</dbReference>
<organism evidence="14 15">
    <name type="scientific">Clydaea vesicula</name>
    <dbReference type="NCBI Taxonomy" id="447962"/>
    <lineage>
        <taxon>Eukaryota</taxon>
        <taxon>Fungi</taxon>
        <taxon>Fungi incertae sedis</taxon>
        <taxon>Chytridiomycota</taxon>
        <taxon>Chytridiomycota incertae sedis</taxon>
        <taxon>Chytridiomycetes</taxon>
        <taxon>Lobulomycetales</taxon>
        <taxon>Lobulomycetaceae</taxon>
        <taxon>Clydaea</taxon>
    </lineage>
</organism>
<comment type="catalytic activity">
    <reaction evidence="8">
        <text>L-threonyl-[protein] + ATP = O-phospho-L-threonyl-[protein] + ADP + H(+)</text>
        <dbReference type="Rhea" id="RHEA:46608"/>
        <dbReference type="Rhea" id="RHEA-COMP:11060"/>
        <dbReference type="Rhea" id="RHEA-COMP:11605"/>
        <dbReference type="ChEBI" id="CHEBI:15378"/>
        <dbReference type="ChEBI" id="CHEBI:30013"/>
        <dbReference type="ChEBI" id="CHEBI:30616"/>
        <dbReference type="ChEBI" id="CHEBI:61977"/>
        <dbReference type="ChEBI" id="CHEBI:456216"/>
        <dbReference type="EC" id="2.7.11.25"/>
    </reaction>
</comment>
<gene>
    <name evidence="14" type="primary">STE11_1</name>
    <name evidence="14" type="ORF">HK099_000061</name>
</gene>
<keyword evidence="15" id="KW-1185">Reference proteome</keyword>
<dbReference type="Pfam" id="PF14847">
    <property type="entry name" value="Ras_bdg_2"/>
    <property type="match status" value="1"/>
</dbReference>
<evidence type="ECO:0000256" key="7">
    <source>
        <dbReference type="ARBA" id="ARBA00022840"/>
    </source>
</evidence>
<dbReference type="GO" id="GO:0005524">
    <property type="term" value="F:ATP binding"/>
    <property type="evidence" value="ECO:0007669"/>
    <property type="project" value="UniProtKB-UniRule"/>
</dbReference>
<dbReference type="EC" id="2.7.11.25" evidence="2"/>
<evidence type="ECO:0000256" key="2">
    <source>
        <dbReference type="ARBA" id="ARBA00012406"/>
    </source>
</evidence>
<dbReference type="InterPro" id="IPR017441">
    <property type="entry name" value="Protein_kinase_ATP_BS"/>
</dbReference>
<evidence type="ECO:0000256" key="6">
    <source>
        <dbReference type="ARBA" id="ARBA00022777"/>
    </source>
</evidence>
<dbReference type="Gene3D" id="1.10.150.50">
    <property type="entry name" value="Transcription Factor, Ets-1"/>
    <property type="match status" value="1"/>
</dbReference>
<feature type="region of interest" description="Disordered" evidence="11">
    <location>
        <begin position="551"/>
        <end position="585"/>
    </location>
</feature>
<dbReference type="GO" id="GO:0000196">
    <property type="term" value="P:cell integrity MAPK cascade"/>
    <property type="evidence" value="ECO:0007669"/>
    <property type="project" value="UniProtKB-ARBA"/>
</dbReference>
<keyword evidence="7 10" id="KW-0067">ATP-binding</keyword>
<dbReference type="GO" id="GO:0004709">
    <property type="term" value="F:MAP kinase kinase kinase activity"/>
    <property type="evidence" value="ECO:0007669"/>
    <property type="project" value="UniProtKB-EC"/>
</dbReference>
<accession>A0AAD5U7X3</accession>
<dbReference type="CDD" id="cd09487">
    <property type="entry name" value="SAM_superfamily"/>
    <property type="match status" value="1"/>
</dbReference>
<dbReference type="InterPro" id="IPR013761">
    <property type="entry name" value="SAM/pointed_sf"/>
</dbReference>
<keyword evidence="3" id="KW-0723">Serine/threonine-protein kinase</keyword>
<keyword evidence="5 10" id="KW-0547">Nucleotide-binding</keyword>
<dbReference type="InterPro" id="IPR029458">
    <property type="entry name" value="Ras-bd_By2"/>
</dbReference>
<protein>
    <recommendedName>
        <fullName evidence="2">mitogen-activated protein kinase kinase kinase</fullName>
        <ecNumber evidence="2">2.7.11.25</ecNumber>
    </recommendedName>
</protein>
<dbReference type="FunFam" id="1.10.510.10:FF:000182">
    <property type="entry name" value="MAP kinase kinase kinase mkh1"/>
    <property type="match status" value="1"/>
</dbReference>
<name>A0AAD5U7X3_9FUNG</name>
<proteinExistence type="inferred from homology"/>
<evidence type="ECO:0000256" key="3">
    <source>
        <dbReference type="ARBA" id="ARBA00022527"/>
    </source>
</evidence>
<dbReference type="InterPro" id="IPR008271">
    <property type="entry name" value="Ser/Thr_kinase_AS"/>
</dbReference>
<evidence type="ECO:0000259" key="13">
    <source>
        <dbReference type="PROSITE" id="PS50105"/>
    </source>
</evidence>
<feature type="binding site" evidence="10">
    <location>
        <position position="939"/>
    </location>
    <ligand>
        <name>ATP</name>
        <dbReference type="ChEBI" id="CHEBI:30616"/>
    </ligand>
</feature>
<dbReference type="SUPFAM" id="SSF47769">
    <property type="entry name" value="SAM/Pointed domain"/>
    <property type="match status" value="1"/>
</dbReference>
<dbReference type="EMBL" id="JADGJW010000010">
    <property type="protein sequence ID" value="KAJ3227807.1"/>
    <property type="molecule type" value="Genomic_DNA"/>
</dbReference>
<dbReference type="PROSITE" id="PS50011">
    <property type="entry name" value="PROTEIN_KINASE_DOM"/>
    <property type="match status" value="1"/>
</dbReference>
<feature type="compositionally biased region" description="Low complexity" evidence="11">
    <location>
        <begin position="152"/>
        <end position="170"/>
    </location>
</feature>
<evidence type="ECO:0000256" key="5">
    <source>
        <dbReference type="ARBA" id="ARBA00022741"/>
    </source>
</evidence>
<comment type="similarity">
    <text evidence="1">Belongs to the protein kinase superfamily. STE Ser/Thr protein kinase family. MAP kinase kinase kinase subfamily.</text>
</comment>
<feature type="region of interest" description="Disordered" evidence="11">
    <location>
        <begin position="124"/>
        <end position="177"/>
    </location>
</feature>
<dbReference type="InterPro" id="IPR001660">
    <property type="entry name" value="SAM"/>
</dbReference>
<evidence type="ECO:0000256" key="4">
    <source>
        <dbReference type="ARBA" id="ARBA00022679"/>
    </source>
</evidence>
<feature type="compositionally biased region" description="Basic and acidic residues" evidence="11">
    <location>
        <begin position="748"/>
        <end position="764"/>
    </location>
</feature>
<evidence type="ECO:0000313" key="14">
    <source>
        <dbReference type="EMBL" id="KAJ3227807.1"/>
    </source>
</evidence>
<reference evidence="14" key="1">
    <citation type="submission" date="2020-05" db="EMBL/GenBank/DDBJ databases">
        <title>Phylogenomic resolution of chytrid fungi.</title>
        <authorList>
            <person name="Stajich J.E."/>
            <person name="Amses K."/>
            <person name="Simmons R."/>
            <person name="Seto K."/>
            <person name="Myers J."/>
            <person name="Bonds A."/>
            <person name="Quandt C.A."/>
            <person name="Barry K."/>
            <person name="Liu P."/>
            <person name="Grigoriev I."/>
            <person name="Longcore J.E."/>
            <person name="James T.Y."/>
        </authorList>
    </citation>
    <scope>NUCLEOTIDE SEQUENCE</scope>
    <source>
        <strain evidence="14">JEL0476</strain>
    </source>
</reference>
<dbReference type="PANTHER" id="PTHR11584:SF369">
    <property type="entry name" value="MITOGEN-ACTIVATED PROTEIN KINASE KINASE KINASE 19-RELATED"/>
    <property type="match status" value="1"/>
</dbReference>
<feature type="region of interest" description="Disordered" evidence="11">
    <location>
        <begin position="748"/>
        <end position="770"/>
    </location>
</feature>
<feature type="domain" description="SAM" evidence="13">
    <location>
        <begin position="15"/>
        <end position="78"/>
    </location>
</feature>
<dbReference type="SMART" id="SM00220">
    <property type="entry name" value="S_TKc"/>
    <property type="match status" value="1"/>
</dbReference>
<dbReference type="PROSITE" id="PS50105">
    <property type="entry name" value="SAM_DOMAIN"/>
    <property type="match status" value="1"/>
</dbReference>
<evidence type="ECO:0000256" key="1">
    <source>
        <dbReference type="ARBA" id="ARBA00006529"/>
    </source>
</evidence>
<dbReference type="Pfam" id="PF00069">
    <property type="entry name" value="Pkinase"/>
    <property type="match status" value="1"/>
</dbReference>
<dbReference type="Gene3D" id="1.10.510.10">
    <property type="entry name" value="Transferase(Phosphotransferase) domain 1"/>
    <property type="match status" value="1"/>
</dbReference>
<dbReference type="PROSITE" id="PS00107">
    <property type="entry name" value="PROTEIN_KINASE_ATP"/>
    <property type="match status" value="1"/>
</dbReference>
<dbReference type="InterPro" id="IPR011009">
    <property type="entry name" value="Kinase-like_dom_sf"/>
</dbReference>
<feature type="domain" description="Protein kinase" evidence="12">
    <location>
        <begin position="910"/>
        <end position="1178"/>
    </location>
</feature>
<evidence type="ECO:0000313" key="15">
    <source>
        <dbReference type="Proteomes" id="UP001211065"/>
    </source>
</evidence>
<evidence type="ECO:0000256" key="11">
    <source>
        <dbReference type="SAM" id="MobiDB-lite"/>
    </source>
</evidence>
<dbReference type="PROSITE" id="PS00108">
    <property type="entry name" value="PROTEIN_KINASE_ST"/>
    <property type="match status" value="1"/>
</dbReference>
<sequence length="1244" mass="139907">MLGIIENEEILISVWNQNRVVEWLCDNGFSQHTPNFQKNDIDGSALLELDNKLLNDMGIYDFTEIAYIMNAVRKLRNFYKVQIELHPNVLKRPGNDSATIFNEEENLLNCDTVKNIKLKVDTDITNIPSQHNEPHSPKTPSTPTRRPPTPKVSPSTPNTPLFIESSSSEPPDFEFKRNVPERSDSLFDNMRLHDVYANSYSSSANENHDSFLTNSLGRGFKSQVKRSTTMRIRDAVASSLPPIITPRTSSMKIPRTSMTSPVECNMEQVSPISPRQNSPKINSTSPSTEIFGFLIPKSAKESTHNHLMQNKKCRSERDSLYSTSTSSLASPQIKVDIFKDVEIVRQRCIRVFGTDDQYHIIDVREMNDPKAIKDKIFSKFNIKHDTNSYMLYTVDENDKLDLETPMSDSLLLSICKSPESKLRGQVYLVKNKCTEPKRASVELNEENVIKKQSSLRKLQNFFGTSIPTTKKAIKDEPNNHQSYNFTKHQNQQFKNSQLFGDRPPSALIVNQLEKFFPIIGEEDAFKKCLTENESTLNEKAKLKVMVEEANKNKRMSRVNSEKKHKNRFSSKECAKTAGNTSMLSKQSSEVVKASESELNTLNNGHTLYPNILITPPILKEKRIDTVSTSANSGKEKGIHKHRRKLSIGSINFDNIKSTVNKAEIFLSKSKSVDNNLCVNRPSSEPCLSPLKKSALGKFVPIKKALPHYSSEKLSSATSDNSIKPVSSFLSLNTKPCVEISKNDSNLTSKRDFSSGEFKEDESVKSETSSNSSARVELFANEFSKPTTSAGSIVKKPSVEKVYKEKEVVEPSSCSKKEILTTSKTEPFKEPLVPEPNNDVNEDSNEPKFVKSNEEELESMKKLESESSVNISTATKGTLELEVTKNKEEIDEKEIVEKKSDLPGAPLTIDWIKSYLIGKGSFGKVFLGLNVSTGQFMAVKQVEIKVPGANTNEKHKKIYKKMIDSLYHEIHLLKDLEHENIVQYLGFEVSEEGFVSVFLEYVSGGSVATLLSKIGKFDEILVRSLVYQTLCGLEYLHACSIIHRDIKGANILLDEDGIVKIADLGISKKNEYQMAYKYNSRMSLQGSVFWMAPEVIKGRGYSAKVDIWSLGCVVLEMITGSHPWNQLDEMQTMWKLGKNMLPDIPEWLSSDAKDFLLKCFSIDPDTRPTATELLHHPFVQFDLSSFDFKSYYEGQLKKKKLELEEEKAEIVNSKPVGSGVGEGDFSTFDSTILTVSTIGGSQLLA</sequence>
<dbReference type="AlphaFoldDB" id="A0AAD5U7X3"/>
<dbReference type="SUPFAM" id="SSF56112">
    <property type="entry name" value="Protein kinase-like (PK-like)"/>
    <property type="match status" value="1"/>
</dbReference>
<dbReference type="SMART" id="SM01304">
    <property type="entry name" value="Ras_bdg_2"/>
    <property type="match status" value="1"/>
</dbReference>
<keyword evidence="4" id="KW-0808">Transferase</keyword>
<feature type="region of interest" description="Disordered" evidence="11">
    <location>
        <begin position="824"/>
        <end position="846"/>
    </location>
</feature>
<dbReference type="PANTHER" id="PTHR11584">
    <property type="entry name" value="SERINE/THREONINE PROTEIN KINASE"/>
    <property type="match status" value="1"/>
</dbReference>
<dbReference type="CDD" id="cd06606">
    <property type="entry name" value="STKc_MAPKKK"/>
    <property type="match status" value="1"/>
</dbReference>
<keyword evidence="6" id="KW-0418">Kinase</keyword>
<evidence type="ECO:0000259" key="12">
    <source>
        <dbReference type="PROSITE" id="PS50011"/>
    </source>
</evidence>